<evidence type="ECO:0000259" key="6">
    <source>
        <dbReference type="PROSITE" id="PS50106"/>
    </source>
</evidence>
<dbReference type="PANTHER" id="PTHR32060:SF30">
    <property type="entry name" value="CARBOXY-TERMINAL PROCESSING PROTEASE CTPA"/>
    <property type="match status" value="1"/>
</dbReference>
<evidence type="ECO:0000256" key="2">
    <source>
        <dbReference type="ARBA" id="ARBA00022670"/>
    </source>
</evidence>
<dbReference type="GO" id="GO:0004175">
    <property type="term" value="F:endopeptidase activity"/>
    <property type="evidence" value="ECO:0007669"/>
    <property type="project" value="TreeGrafter"/>
</dbReference>
<dbReference type="InterPro" id="IPR001478">
    <property type="entry name" value="PDZ"/>
</dbReference>
<dbReference type="SUPFAM" id="SSF50156">
    <property type="entry name" value="PDZ domain-like"/>
    <property type="match status" value="1"/>
</dbReference>
<dbReference type="PROSITE" id="PS50106">
    <property type="entry name" value="PDZ"/>
    <property type="match status" value="1"/>
</dbReference>
<dbReference type="Gene3D" id="3.90.226.10">
    <property type="entry name" value="2-enoyl-CoA Hydratase, Chain A, domain 1"/>
    <property type="match status" value="1"/>
</dbReference>
<comment type="similarity">
    <text evidence="1">Belongs to the peptidase S41A family.</text>
</comment>
<dbReference type="Gene3D" id="2.30.42.10">
    <property type="match status" value="1"/>
</dbReference>
<keyword evidence="8" id="KW-1185">Reference proteome</keyword>
<dbReference type="Proteomes" id="UP000214646">
    <property type="component" value="Unassembled WGS sequence"/>
</dbReference>
<evidence type="ECO:0000256" key="3">
    <source>
        <dbReference type="ARBA" id="ARBA00022801"/>
    </source>
</evidence>
<accession>A0A225DP81</accession>
<name>A0A225DP81_9BACT</name>
<dbReference type="EMBL" id="NIDE01000004">
    <property type="protein sequence ID" value="OWK43280.1"/>
    <property type="molecule type" value="Genomic_DNA"/>
</dbReference>
<dbReference type="SUPFAM" id="SSF52096">
    <property type="entry name" value="ClpP/crotonase"/>
    <property type="match status" value="1"/>
</dbReference>
<dbReference type="SMART" id="SM00245">
    <property type="entry name" value="TSPc"/>
    <property type="match status" value="1"/>
</dbReference>
<dbReference type="GO" id="GO:0008236">
    <property type="term" value="F:serine-type peptidase activity"/>
    <property type="evidence" value="ECO:0007669"/>
    <property type="project" value="UniProtKB-KW"/>
</dbReference>
<dbReference type="RefSeq" id="WP_088254150.1">
    <property type="nucleotide sequence ID" value="NZ_NIDE01000004.1"/>
</dbReference>
<organism evidence="7 8">
    <name type="scientific">Fimbriiglobus ruber</name>
    <dbReference type="NCBI Taxonomy" id="1908690"/>
    <lineage>
        <taxon>Bacteria</taxon>
        <taxon>Pseudomonadati</taxon>
        <taxon>Planctomycetota</taxon>
        <taxon>Planctomycetia</taxon>
        <taxon>Gemmatales</taxon>
        <taxon>Gemmataceae</taxon>
        <taxon>Fimbriiglobus</taxon>
    </lineage>
</organism>
<feature type="signal peptide" evidence="5">
    <location>
        <begin position="1"/>
        <end position="26"/>
    </location>
</feature>
<dbReference type="InterPro" id="IPR036034">
    <property type="entry name" value="PDZ_sf"/>
</dbReference>
<feature type="chain" id="PRO_5012126745" evidence="5">
    <location>
        <begin position="27"/>
        <end position="549"/>
    </location>
</feature>
<protein>
    <submittedName>
        <fullName evidence="7">Carboxyl-terminal protease</fullName>
    </submittedName>
</protein>
<comment type="caution">
    <text evidence="7">The sequence shown here is derived from an EMBL/GenBank/DDBJ whole genome shotgun (WGS) entry which is preliminary data.</text>
</comment>
<keyword evidence="2 7" id="KW-0645">Protease</keyword>
<evidence type="ECO:0000256" key="4">
    <source>
        <dbReference type="ARBA" id="ARBA00022825"/>
    </source>
</evidence>
<dbReference type="InterPro" id="IPR005151">
    <property type="entry name" value="Tail-specific_protease"/>
</dbReference>
<evidence type="ECO:0000313" key="8">
    <source>
        <dbReference type="Proteomes" id="UP000214646"/>
    </source>
</evidence>
<dbReference type="InterPro" id="IPR004447">
    <property type="entry name" value="Peptidase_S41A"/>
</dbReference>
<reference evidence="8" key="1">
    <citation type="submission" date="2017-06" db="EMBL/GenBank/DDBJ databases">
        <title>Genome analysis of Fimbriiglobus ruber SP5, the first member of the order Planctomycetales with confirmed chitinolytic capability.</title>
        <authorList>
            <person name="Ravin N.V."/>
            <person name="Rakitin A.L."/>
            <person name="Ivanova A.A."/>
            <person name="Beletsky A.V."/>
            <person name="Kulichevskaya I.S."/>
            <person name="Mardanov A.V."/>
            <person name="Dedysh S.N."/>
        </authorList>
    </citation>
    <scope>NUCLEOTIDE SEQUENCE [LARGE SCALE GENOMIC DNA]</scope>
    <source>
        <strain evidence="8">SP5</strain>
    </source>
</reference>
<dbReference type="PANTHER" id="PTHR32060">
    <property type="entry name" value="TAIL-SPECIFIC PROTEASE"/>
    <property type="match status" value="1"/>
</dbReference>
<dbReference type="Pfam" id="PF03572">
    <property type="entry name" value="Peptidase_S41"/>
    <property type="match status" value="1"/>
</dbReference>
<gene>
    <name evidence="7" type="ORF">FRUB_02879</name>
</gene>
<evidence type="ECO:0000256" key="5">
    <source>
        <dbReference type="SAM" id="SignalP"/>
    </source>
</evidence>
<dbReference type="GO" id="GO:0030288">
    <property type="term" value="C:outer membrane-bounded periplasmic space"/>
    <property type="evidence" value="ECO:0007669"/>
    <property type="project" value="TreeGrafter"/>
</dbReference>
<dbReference type="OrthoDB" id="9812068at2"/>
<keyword evidence="5" id="KW-0732">Signal</keyword>
<sequence length="549" mass="58880">MAGYKLFLSHAFTAALVSFFGSTVFADTEPLTSPVAPAPRPAPVASPAQMRAEAELAESEGKWETALDLYLRSSTTTRPSPDVRDRIRVCLRNIAQLRRHRDPVFQQFVLTLPVSDALHLYAEVVGKLATLYSDRDRASPGRIFALGLDEFDRALSDTDFRRRHLTTPADPRVQKYQHALRDAWRQRLPSTAAEARHAARELVRDAQTQIGLRDPSAAVFELLCGACSGLDEFTVYVSPFGSHGDLALPVVELAEYGVLIRPEGSELVVDGIVPGSWAALQTTLNKGDRIGRVNGHPVDARNPAALAQSFRSQSGAGHELEVQYGDSRSPTTVQRLPVPLPTVYGAAVVNPKDGIGYLRLAGFRESTPREMDDALQLMKDAGVRALVIDARGNPGGSFSAAVQVAQRFLSGGIVVTTQGQSPEFANRIFSSDSGMNAYDIPVVLLIDTKTMSAAEALAAAWKDNNRATLVGLPTFGKGVVQSQVVLRAADGTDGSPRSGTIVMTVASMFAPRGGAINGVGVVPHVLEADPGRQLEQAIAKAVELANGMR</sequence>
<keyword evidence="3" id="KW-0378">Hydrolase</keyword>
<dbReference type="CDD" id="cd07560">
    <property type="entry name" value="Peptidase_S41_CPP"/>
    <property type="match status" value="1"/>
</dbReference>
<evidence type="ECO:0000313" key="7">
    <source>
        <dbReference type="EMBL" id="OWK43280.1"/>
    </source>
</evidence>
<evidence type="ECO:0000256" key="1">
    <source>
        <dbReference type="ARBA" id="ARBA00009179"/>
    </source>
</evidence>
<proteinExistence type="inferred from homology"/>
<dbReference type="GO" id="GO:0006508">
    <property type="term" value="P:proteolysis"/>
    <property type="evidence" value="ECO:0007669"/>
    <property type="project" value="UniProtKB-KW"/>
</dbReference>
<feature type="domain" description="PDZ" evidence="6">
    <location>
        <begin position="245"/>
        <end position="298"/>
    </location>
</feature>
<dbReference type="AlphaFoldDB" id="A0A225DP81"/>
<dbReference type="InterPro" id="IPR029045">
    <property type="entry name" value="ClpP/crotonase-like_dom_sf"/>
</dbReference>
<keyword evidence="4" id="KW-0720">Serine protease</keyword>
<dbReference type="GO" id="GO:0007165">
    <property type="term" value="P:signal transduction"/>
    <property type="evidence" value="ECO:0007669"/>
    <property type="project" value="TreeGrafter"/>
</dbReference>